<dbReference type="Pfam" id="PF13559">
    <property type="entry name" value="DUF4129"/>
    <property type="match status" value="1"/>
</dbReference>
<dbReference type="RefSeq" id="WP_073852511.1">
    <property type="nucleotide sequence ID" value="NZ_LVWA01000005.1"/>
</dbReference>
<organism evidence="4 5">
    <name type="scientific">Pontibacter flavimaris</name>
    <dbReference type="NCBI Taxonomy" id="1797110"/>
    <lineage>
        <taxon>Bacteria</taxon>
        <taxon>Pseudomonadati</taxon>
        <taxon>Bacteroidota</taxon>
        <taxon>Cytophagia</taxon>
        <taxon>Cytophagales</taxon>
        <taxon>Hymenobacteraceae</taxon>
        <taxon>Pontibacter</taxon>
    </lineage>
</organism>
<evidence type="ECO:0000259" key="3">
    <source>
        <dbReference type="Pfam" id="PF13559"/>
    </source>
</evidence>
<dbReference type="EMBL" id="LVWA01000005">
    <property type="protein sequence ID" value="OKL40408.1"/>
    <property type="molecule type" value="Genomic_DNA"/>
</dbReference>
<proteinExistence type="predicted"/>
<feature type="signal peptide" evidence="2">
    <location>
        <begin position="1"/>
        <end position="27"/>
    </location>
</feature>
<feature type="domain" description="Protein-glutamine gamma-glutamyltransferase-like C-terminal" evidence="3">
    <location>
        <begin position="168"/>
        <end position="235"/>
    </location>
</feature>
<keyword evidence="1" id="KW-0812">Transmembrane</keyword>
<keyword evidence="5" id="KW-1185">Reference proteome</keyword>
<feature type="transmembrane region" description="Helical" evidence="1">
    <location>
        <begin position="94"/>
        <end position="113"/>
    </location>
</feature>
<accession>A0A1Q5PDT3</accession>
<evidence type="ECO:0000256" key="2">
    <source>
        <dbReference type="SAM" id="SignalP"/>
    </source>
</evidence>
<evidence type="ECO:0000256" key="1">
    <source>
        <dbReference type="SAM" id="Phobius"/>
    </source>
</evidence>
<dbReference type="InterPro" id="IPR025403">
    <property type="entry name" value="TgpA-like_C"/>
</dbReference>
<comment type="caution">
    <text evidence="4">The sequence shown here is derived from an EMBL/GenBank/DDBJ whole genome shotgun (WGS) entry which is preliminary data.</text>
</comment>
<keyword evidence="1" id="KW-1133">Transmembrane helix</keyword>
<dbReference type="AlphaFoldDB" id="A0A1Q5PDT3"/>
<name>A0A1Q5PDT3_9BACT</name>
<evidence type="ECO:0000313" key="4">
    <source>
        <dbReference type="EMBL" id="OKL40408.1"/>
    </source>
</evidence>
<evidence type="ECO:0000313" key="5">
    <source>
        <dbReference type="Proteomes" id="UP000186551"/>
    </source>
</evidence>
<keyword evidence="2" id="KW-0732">Signal</keyword>
<feature type="chain" id="PRO_5010261278" description="Protein-glutamine gamma-glutamyltransferase-like C-terminal domain-containing protein" evidence="2">
    <location>
        <begin position="28"/>
        <end position="245"/>
    </location>
</feature>
<dbReference type="OrthoDB" id="5491447at2"/>
<dbReference type="Proteomes" id="UP000186551">
    <property type="component" value="Unassembled WGS sequence"/>
</dbReference>
<keyword evidence="1" id="KW-0472">Membrane</keyword>
<gene>
    <name evidence="4" type="ORF">A3841_19045</name>
</gene>
<reference evidence="4 5" key="1">
    <citation type="submission" date="2016-03" db="EMBL/GenBank/DDBJ databases">
        <title>Genome sequence of Pontibacter sp. nov., of the family cytophagaceae, isolated from marine sediment of the Yellow Sea, China.</title>
        <authorList>
            <person name="Zhang G."/>
            <person name="Zhang R."/>
        </authorList>
    </citation>
    <scope>NUCLEOTIDE SEQUENCE [LARGE SCALE GENOMIC DNA]</scope>
    <source>
        <strain evidence="4 5">S10-8</strain>
    </source>
</reference>
<sequence>MRESFKHFHVFILILCLLLGSGPIAHAQLQDSIPAARQPVVVRPLDAERLETLRASGDFQYYEEVNTGATFWERLKHRVQQWLQDVFYEGQASGFWEVLLYLALAAAIVFIIIKMQNVEASGLFGRKVASINLPYEVLEENIHEMDMKALIAEATAQRDYRKAVRLHYLQSLKLLTDRTLIEWKPGKTNRSYISEIKPAAIRQEFEQLTGMFEYVWYGGAGLGDEVYTSAQAEFRQFDNLVTQHA</sequence>
<dbReference type="STRING" id="1797110.A3841_19045"/>
<protein>
    <recommendedName>
        <fullName evidence="3">Protein-glutamine gamma-glutamyltransferase-like C-terminal domain-containing protein</fullName>
    </recommendedName>
</protein>